<dbReference type="Proteomes" id="UP000037023">
    <property type="component" value="Unassembled WGS sequence"/>
</dbReference>
<feature type="region of interest" description="Disordered" evidence="1">
    <location>
        <begin position="86"/>
        <end position="118"/>
    </location>
</feature>
<dbReference type="EMBL" id="LGUP01000178">
    <property type="protein sequence ID" value="KOG24636.1"/>
    <property type="molecule type" value="Genomic_DNA"/>
</dbReference>
<name>A0A0L8KFL2_STRVR</name>
<dbReference type="AlphaFoldDB" id="A0A0L8KFL2"/>
<evidence type="ECO:0000313" key="3">
    <source>
        <dbReference type="Proteomes" id="UP000037023"/>
    </source>
</evidence>
<feature type="compositionally biased region" description="Low complexity" evidence="1">
    <location>
        <begin position="105"/>
        <end position="118"/>
    </location>
</feature>
<gene>
    <name evidence="2" type="ORF">ADK34_18695</name>
</gene>
<organism evidence="2 3">
    <name type="scientific">Streptomyces viridochromogenes</name>
    <dbReference type="NCBI Taxonomy" id="1938"/>
    <lineage>
        <taxon>Bacteria</taxon>
        <taxon>Bacillati</taxon>
        <taxon>Actinomycetota</taxon>
        <taxon>Actinomycetes</taxon>
        <taxon>Kitasatosporales</taxon>
        <taxon>Streptomycetaceae</taxon>
        <taxon>Streptomyces</taxon>
    </lineage>
</organism>
<evidence type="ECO:0000256" key="1">
    <source>
        <dbReference type="SAM" id="MobiDB-lite"/>
    </source>
</evidence>
<comment type="caution">
    <text evidence="2">The sequence shown here is derived from an EMBL/GenBank/DDBJ whole genome shotgun (WGS) entry which is preliminary data.</text>
</comment>
<protein>
    <submittedName>
        <fullName evidence="2">Uncharacterized protein</fullName>
    </submittedName>
</protein>
<proteinExistence type="predicted"/>
<reference evidence="2 3" key="1">
    <citation type="submission" date="2015-06" db="EMBL/GenBank/DDBJ databases">
        <authorList>
            <person name="Hoefler B.C."/>
            <person name="Straight P.D."/>
        </authorList>
    </citation>
    <scope>NUCLEOTIDE SEQUENCE [LARGE SCALE GENOMIC DNA]</scope>
    <source>
        <strain evidence="2 3">NRRL 3427</strain>
    </source>
</reference>
<feature type="non-terminal residue" evidence="2">
    <location>
        <position position="590"/>
    </location>
</feature>
<accession>A0A0L8KFL2</accession>
<evidence type="ECO:0000313" key="2">
    <source>
        <dbReference type="EMBL" id="KOG24636.1"/>
    </source>
</evidence>
<feature type="compositionally biased region" description="Basic and acidic residues" evidence="1">
    <location>
        <begin position="87"/>
        <end position="96"/>
    </location>
</feature>
<dbReference type="RefSeq" id="WP_159391591.1">
    <property type="nucleotide sequence ID" value="NZ_LGUP01000178.1"/>
</dbReference>
<sequence length="590" mass="63653">MDAAFEAAFGELLDDQLMEVDEENQEEEAVAGGGGAVRTAMDAAFEAAFGELGEDADWWEGDLEAAFGEEGGLDEDYLLFEDADSSADGRADEQAPRGDAVSDTGSVSSEESWSSGVSAVSQAQELTVAGLRELERAADSEAESWYTGRTEQQARRRRAELLGSWGADATAYPVLVEHLRQVVPGDAPPKETNLLLLLLSLTPRALAVPVEQLGTWLKPGRPPTRNGILGGLGTLHGVYREVPLELGARSRPPGEESAERRASVLAELSRLSGLAVWHRGRLTARAVTVLGSWAVELGYQQAVSESRAQVEGIATVLFGHAGERAVAFVEQHLDLAGIPHDASPRYGARDLQGVEDDEPVTAMDRLRLAKITADVHAFHYGSVNVIRIAAILAGRDDPGPGDMHRALDMLEYAGYSELLRGTTLWDIPATAPDASLETRTRIEGTVTVREESGELTDTGRALLQTEAVRIATAQAARLGGVDLDALLPQIFATAHQHTGRRILRRWLTEAGLRTLTRQERPLAHALDALHTSRHLVEQAAQSGDHLEADLSQFADLYFSEVESDPQLRLLRLKALQHATGLAGPPLQDVT</sequence>